<dbReference type="RefSeq" id="WP_130171018.1">
    <property type="nucleotide sequence ID" value="NZ_SHMR01000007.1"/>
</dbReference>
<evidence type="ECO:0000313" key="3">
    <source>
        <dbReference type="Proteomes" id="UP000292704"/>
    </source>
</evidence>
<sequence length="114" mass="11484">MELTAGSTTRSRAVTGLILGYFAVFAYATITNDPLAATVTQLVFGIVAIAVGAMLYGQRSAPRSALTAAAGCLVAGGVLTVGAVLTQSAVVDGLSSLLVLLGLGCYGYAIWRAN</sequence>
<dbReference type="EMBL" id="SHMR01000007">
    <property type="protein sequence ID" value="RZH66701.1"/>
    <property type="molecule type" value="Genomic_DNA"/>
</dbReference>
<feature type="transmembrane region" description="Helical" evidence="1">
    <location>
        <begin position="68"/>
        <end position="87"/>
    </location>
</feature>
<proteinExistence type="predicted"/>
<dbReference type="STRING" id="222984.GCA_000731985_03671"/>
<name>A0A482XTZ3_9EURY</name>
<protein>
    <submittedName>
        <fullName evidence="2">Uncharacterized protein</fullName>
    </submittedName>
</protein>
<keyword evidence="1" id="KW-1133">Transmembrane helix</keyword>
<feature type="transmembrane region" description="Helical" evidence="1">
    <location>
        <begin position="12"/>
        <end position="30"/>
    </location>
</feature>
<reference evidence="2 3" key="1">
    <citation type="submission" date="2019-02" db="EMBL/GenBank/DDBJ databases">
        <title>Genome analysis provides insights into bioremediation potentialities and Haloocin production by Natrinema altunense strain 4.1R isolated from Chott Douz in Tunisian desert.</title>
        <authorList>
            <person name="Najjari A."/>
            <person name="Youssef N."/>
            <person name="Ben Dhia O."/>
            <person name="Ferjani R."/>
            <person name="El Hidri D."/>
            <person name="Ouzari H.I."/>
            <person name="Cherif A."/>
        </authorList>
    </citation>
    <scope>NUCLEOTIDE SEQUENCE [LARGE SCALE GENOMIC DNA]</scope>
    <source>
        <strain evidence="2 3">4.1R</strain>
    </source>
</reference>
<evidence type="ECO:0000256" key="1">
    <source>
        <dbReference type="SAM" id="Phobius"/>
    </source>
</evidence>
<feature type="transmembrane region" description="Helical" evidence="1">
    <location>
        <begin position="36"/>
        <end position="56"/>
    </location>
</feature>
<keyword evidence="1" id="KW-0812">Transmembrane</keyword>
<evidence type="ECO:0000313" key="2">
    <source>
        <dbReference type="EMBL" id="RZH66701.1"/>
    </source>
</evidence>
<dbReference type="Proteomes" id="UP000292704">
    <property type="component" value="Unassembled WGS sequence"/>
</dbReference>
<dbReference type="AlphaFoldDB" id="A0A482XTZ3"/>
<accession>A0A482XTZ3</accession>
<keyword evidence="1" id="KW-0472">Membrane</keyword>
<feature type="transmembrane region" description="Helical" evidence="1">
    <location>
        <begin position="93"/>
        <end position="111"/>
    </location>
</feature>
<organism evidence="2 3">
    <name type="scientific">Natrinema altunense</name>
    <dbReference type="NCBI Taxonomy" id="222984"/>
    <lineage>
        <taxon>Archaea</taxon>
        <taxon>Methanobacteriati</taxon>
        <taxon>Methanobacteriota</taxon>
        <taxon>Stenosarchaea group</taxon>
        <taxon>Halobacteria</taxon>
        <taxon>Halobacteriales</taxon>
        <taxon>Natrialbaceae</taxon>
        <taxon>Natrinema</taxon>
    </lineage>
</organism>
<dbReference type="OrthoDB" id="203413at2157"/>
<gene>
    <name evidence="2" type="ORF">ELS17_12990</name>
</gene>
<comment type="caution">
    <text evidence="2">The sequence shown here is derived from an EMBL/GenBank/DDBJ whole genome shotgun (WGS) entry which is preliminary data.</text>
</comment>